<reference evidence="2 3" key="1">
    <citation type="submission" date="2014-02" db="EMBL/GenBank/DDBJ databases">
        <title>Vibrio fortis Dalian14 Genome Sequencing.</title>
        <authorList>
            <person name="Wang Y."/>
            <person name="Song L."/>
            <person name="Liu G."/>
            <person name="Ding J."/>
        </authorList>
    </citation>
    <scope>NUCLEOTIDE SEQUENCE [LARGE SCALE GENOMIC DNA]</scope>
    <source>
        <strain evidence="2 3">Dalian14</strain>
    </source>
</reference>
<dbReference type="RefSeq" id="WP_032552745.1">
    <property type="nucleotide sequence ID" value="NZ_JFFR01000027.1"/>
</dbReference>
<keyword evidence="1" id="KW-1133">Transmembrane helix</keyword>
<name>A0A066UTC4_9VIBR</name>
<gene>
    <name evidence="2" type="ORF">VFDL14_21105</name>
</gene>
<evidence type="ECO:0000313" key="2">
    <source>
        <dbReference type="EMBL" id="KDN27389.1"/>
    </source>
</evidence>
<comment type="caution">
    <text evidence="2">The sequence shown here is derived from an EMBL/GenBank/DDBJ whole genome shotgun (WGS) entry which is preliminary data.</text>
</comment>
<keyword evidence="1" id="KW-0812">Transmembrane</keyword>
<sequence length="107" mass="11732">MKQLKLAFVILGLGVVVLVALIQLTTPSSNTVEKRATVIANTLTQSLDGHRRYLTLKLDDEPSFRLSVPATIECPIDSIVIVDALLNQSTGQQSYKYQRCIAADTTQ</sequence>
<evidence type="ECO:0000256" key="1">
    <source>
        <dbReference type="SAM" id="Phobius"/>
    </source>
</evidence>
<dbReference type="Proteomes" id="UP000027219">
    <property type="component" value="Unassembled WGS sequence"/>
</dbReference>
<accession>A0A066UTC4</accession>
<protein>
    <submittedName>
        <fullName evidence="2">Uncharacterized protein</fullName>
    </submittedName>
</protein>
<evidence type="ECO:0000313" key="3">
    <source>
        <dbReference type="Proteomes" id="UP000027219"/>
    </source>
</evidence>
<keyword evidence="3" id="KW-1185">Reference proteome</keyword>
<feature type="transmembrane region" description="Helical" evidence="1">
    <location>
        <begin position="6"/>
        <end position="25"/>
    </location>
</feature>
<keyword evidence="1" id="KW-0472">Membrane</keyword>
<dbReference type="EMBL" id="JFFR01000027">
    <property type="protein sequence ID" value="KDN27389.1"/>
    <property type="molecule type" value="Genomic_DNA"/>
</dbReference>
<dbReference type="OrthoDB" id="5906577at2"/>
<dbReference type="STRING" id="212667.VFDL14_21105"/>
<dbReference type="AlphaFoldDB" id="A0A066UTC4"/>
<proteinExistence type="predicted"/>
<organism evidence="2 3">
    <name type="scientific">Vibrio fortis</name>
    <dbReference type="NCBI Taxonomy" id="212667"/>
    <lineage>
        <taxon>Bacteria</taxon>
        <taxon>Pseudomonadati</taxon>
        <taxon>Pseudomonadota</taxon>
        <taxon>Gammaproteobacteria</taxon>
        <taxon>Vibrionales</taxon>
        <taxon>Vibrionaceae</taxon>
        <taxon>Vibrio</taxon>
    </lineage>
</organism>